<sequence>MRWLFLLFCTLPVIELIILLKIGNWLGVWPTVALILGTAFIGVNLLRQQGLKTFTKANQRLAQGEMPASEMVEGIVLAVGGALLLTPGLVTDVIGFSCLLPGTRHMYIAYGMSRMKVMAARAVYVNSASSFQQGPGFDRSFESDSSGFDSSRANSSHSEARPNASQNPNVIEGEYERKK</sequence>
<feature type="transmembrane region" description="Helical" evidence="2">
    <location>
        <begin position="26"/>
        <end position="46"/>
    </location>
</feature>
<name>A0ABV7HA02_9GAMM</name>
<dbReference type="RefSeq" id="WP_386714490.1">
    <property type="nucleotide sequence ID" value="NZ_JBHRSZ010000001.1"/>
</dbReference>
<dbReference type="Pfam" id="PF04186">
    <property type="entry name" value="FxsA"/>
    <property type="match status" value="1"/>
</dbReference>
<reference evidence="4" key="1">
    <citation type="journal article" date="2019" name="Int. J. Syst. Evol. Microbiol.">
        <title>The Global Catalogue of Microorganisms (GCM) 10K type strain sequencing project: providing services to taxonomists for standard genome sequencing and annotation.</title>
        <authorList>
            <consortium name="The Broad Institute Genomics Platform"/>
            <consortium name="The Broad Institute Genome Sequencing Center for Infectious Disease"/>
            <person name="Wu L."/>
            <person name="Ma J."/>
        </authorList>
    </citation>
    <scope>NUCLEOTIDE SEQUENCE [LARGE SCALE GENOMIC DNA]</scope>
    <source>
        <strain evidence="4">KCTC 52438</strain>
    </source>
</reference>
<dbReference type="PANTHER" id="PTHR35335">
    <property type="entry name" value="UPF0716 PROTEIN FXSA"/>
    <property type="match status" value="1"/>
</dbReference>
<dbReference type="Proteomes" id="UP001595476">
    <property type="component" value="Unassembled WGS sequence"/>
</dbReference>
<evidence type="ECO:0000313" key="4">
    <source>
        <dbReference type="Proteomes" id="UP001595476"/>
    </source>
</evidence>
<protein>
    <submittedName>
        <fullName evidence="3">FxsA family protein</fullName>
    </submittedName>
</protein>
<keyword evidence="2" id="KW-0812">Transmembrane</keyword>
<dbReference type="PANTHER" id="PTHR35335:SF1">
    <property type="entry name" value="UPF0716 PROTEIN FXSA"/>
    <property type="match status" value="1"/>
</dbReference>
<evidence type="ECO:0000313" key="3">
    <source>
        <dbReference type="EMBL" id="MFC3149481.1"/>
    </source>
</evidence>
<keyword evidence="2" id="KW-1133">Transmembrane helix</keyword>
<organism evidence="3 4">
    <name type="scientific">Litoribrevibacter euphylliae</name>
    <dbReference type="NCBI Taxonomy" id="1834034"/>
    <lineage>
        <taxon>Bacteria</taxon>
        <taxon>Pseudomonadati</taxon>
        <taxon>Pseudomonadota</taxon>
        <taxon>Gammaproteobacteria</taxon>
        <taxon>Oceanospirillales</taxon>
        <taxon>Oceanospirillaceae</taxon>
        <taxon>Litoribrevibacter</taxon>
    </lineage>
</organism>
<gene>
    <name evidence="3" type="ORF">ACFOEK_00415</name>
</gene>
<dbReference type="NCBIfam" id="NF008528">
    <property type="entry name" value="PRK11463.1-2"/>
    <property type="match status" value="1"/>
</dbReference>
<dbReference type="InterPro" id="IPR007313">
    <property type="entry name" value="FxsA"/>
</dbReference>
<dbReference type="EMBL" id="JBHRSZ010000001">
    <property type="protein sequence ID" value="MFC3149481.1"/>
    <property type="molecule type" value="Genomic_DNA"/>
</dbReference>
<evidence type="ECO:0000256" key="2">
    <source>
        <dbReference type="SAM" id="Phobius"/>
    </source>
</evidence>
<keyword evidence="2" id="KW-0472">Membrane</keyword>
<accession>A0ABV7HA02</accession>
<keyword evidence="4" id="KW-1185">Reference proteome</keyword>
<proteinExistence type="predicted"/>
<evidence type="ECO:0000256" key="1">
    <source>
        <dbReference type="SAM" id="MobiDB-lite"/>
    </source>
</evidence>
<feature type="compositionally biased region" description="Low complexity" evidence="1">
    <location>
        <begin position="143"/>
        <end position="156"/>
    </location>
</feature>
<comment type="caution">
    <text evidence="3">The sequence shown here is derived from an EMBL/GenBank/DDBJ whole genome shotgun (WGS) entry which is preliminary data.</text>
</comment>
<feature type="region of interest" description="Disordered" evidence="1">
    <location>
        <begin position="135"/>
        <end position="179"/>
    </location>
</feature>